<feature type="region of interest" description="Disordered" evidence="1">
    <location>
        <begin position="264"/>
        <end position="285"/>
    </location>
</feature>
<evidence type="ECO:0000313" key="3">
    <source>
        <dbReference type="Proteomes" id="UP000198287"/>
    </source>
</evidence>
<sequence length="367" mass="42212">MEFGVEWECPVRVDRAVLPSVVSSLVQSGIKLFLHQRNQIPLPLEQLHQKRMEIQRQRQEEQQKDGLVDGHSKSQETEQPANDDLRERIQFMISQRKINQSNLRRQRMFEQMSKREELAVESIMKCLRMLDAQIQENFENVVATGLFFGSSLHTPKEIVLFDLSTILKELRGSSVSGGNENDQNSEQTEQLISNLTRSFYKGIIMTEEFCDITENNLPSTRTHICLLSNKEFPTKTTSIESSEDEPMVLLENVEIFTDHLTFERNSDNRNETTASKGFDSSVSSQAELSLNNSRVSNSSLTSENNEFDAKPSQFRNKKIKVLTIKIDMKTNEEQSVPARNIRDNECLFCYQIPLRLKGITSCKNTFM</sequence>
<gene>
    <name evidence="2" type="ORF">Fcan01_02990</name>
</gene>
<dbReference type="Gene3D" id="3.30.900.20">
    <property type="match status" value="1"/>
</dbReference>
<reference evidence="2 3" key="1">
    <citation type="submission" date="2015-12" db="EMBL/GenBank/DDBJ databases">
        <title>The genome of Folsomia candida.</title>
        <authorList>
            <person name="Faddeeva A."/>
            <person name="Derks M.F."/>
            <person name="Anvar Y."/>
            <person name="Smit S."/>
            <person name="Van Straalen N."/>
            <person name="Roelofs D."/>
        </authorList>
    </citation>
    <scope>NUCLEOTIDE SEQUENCE [LARGE SCALE GENOMIC DNA]</scope>
    <source>
        <strain evidence="2 3">VU population</strain>
        <tissue evidence="2">Whole body</tissue>
    </source>
</reference>
<feature type="compositionally biased region" description="Basic and acidic residues" evidence="1">
    <location>
        <begin position="53"/>
        <end position="76"/>
    </location>
</feature>
<comment type="caution">
    <text evidence="2">The sequence shown here is derived from an EMBL/GenBank/DDBJ whole genome shotgun (WGS) entry which is preliminary data.</text>
</comment>
<dbReference type="EMBL" id="LNIX01000001">
    <property type="protein sequence ID" value="OXA64748.1"/>
    <property type="molecule type" value="Genomic_DNA"/>
</dbReference>
<dbReference type="InterPro" id="IPR053729">
    <property type="entry name" value="MAD2L1BP_domain_sf"/>
</dbReference>
<keyword evidence="3" id="KW-1185">Reference proteome</keyword>
<proteinExistence type="predicted"/>
<organism evidence="2 3">
    <name type="scientific">Folsomia candida</name>
    <name type="common">Springtail</name>
    <dbReference type="NCBI Taxonomy" id="158441"/>
    <lineage>
        <taxon>Eukaryota</taxon>
        <taxon>Metazoa</taxon>
        <taxon>Ecdysozoa</taxon>
        <taxon>Arthropoda</taxon>
        <taxon>Hexapoda</taxon>
        <taxon>Collembola</taxon>
        <taxon>Entomobryomorpha</taxon>
        <taxon>Isotomoidea</taxon>
        <taxon>Isotomidae</taxon>
        <taxon>Proisotominae</taxon>
        <taxon>Folsomia</taxon>
    </lineage>
</organism>
<feature type="region of interest" description="Disordered" evidence="1">
    <location>
        <begin position="53"/>
        <end position="84"/>
    </location>
</feature>
<name>A0A226F5N8_FOLCA</name>
<dbReference type="OrthoDB" id="6358883at2759"/>
<dbReference type="Proteomes" id="UP000198287">
    <property type="component" value="Unassembled WGS sequence"/>
</dbReference>
<evidence type="ECO:0000313" key="2">
    <source>
        <dbReference type="EMBL" id="OXA64748.1"/>
    </source>
</evidence>
<feature type="compositionally biased region" description="Polar residues" evidence="1">
    <location>
        <begin position="271"/>
        <end position="285"/>
    </location>
</feature>
<evidence type="ECO:0000256" key="1">
    <source>
        <dbReference type="SAM" id="MobiDB-lite"/>
    </source>
</evidence>
<accession>A0A226F5N8</accession>
<dbReference type="AlphaFoldDB" id="A0A226F5N8"/>
<protein>
    <submittedName>
        <fullName evidence="2">Uncharacterized protein</fullName>
    </submittedName>
</protein>